<protein>
    <recommendedName>
        <fullName evidence="5">Glycerophosphoryl diester phosphodiesterase membrane domain-containing protein</fullName>
    </recommendedName>
</protein>
<sequence>MDIKNLFVSAWQHTVTFIGPVLLVTFVQMVLIVVSLGVLAPVTTAGYVQSLLLAVREGRPPEIKDLFSQMKLFFPLLLLFIALAIVIFIGFSFLVLPGFVAAGFVAFAAFYLLPLMTDQGLGVLDALKKSWEIAVRPPITDHVIVAIVYVAIMSLGGSLPFAFLLTQPLATFIQVAAYQERVALPEKRETPQPMSAPPPPPPETGNEIREKSE</sequence>
<feature type="transmembrane region" description="Helical" evidence="2">
    <location>
        <begin position="142"/>
        <end position="165"/>
    </location>
</feature>
<feature type="region of interest" description="Disordered" evidence="1">
    <location>
        <begin position="185"/>
        <end position="213"/>
    </location>
</feature>
<evidence type="ECO:0008006" key="5">
    <source>
        <dbReference type="Google" id="ProtNLM"/>
    </source>
</evidence>
<dbReference type="Proteomes" id="UP000830055">
    <property type="component" value="Chromosome"/>
</dbReference>
<feature type="transmembrane region" description="Helical" evidence="2">
    <location>
        <begin position="20"/>
        <end position="52"/>
    </location>
</feature>
<evidence type="ECO:0000256" key="1">
    <source>
        <dbReference type="SAM" id="MobiDB-lite"/>
    </source>
</evidence>
<evidence type="ECO:0000313" key="4">
    <source>
        <dbReference type="Proteomes" id="UP000830055"/>
    </source>
</evidence>
<keyword evidence="2" id="KW-0472">Membrane</keyword>
<gene>
    <name evidence="3" type="ORF">DPPLL_34700</name>
</gene>
<evidence type="ECO:0000313" key="3">
    <source>
        <dbReference type="EMBL" id="BDD89105.1"/>
    </source>
</evidence>
<reference evidence="3 4" key="1">
    <citation type="submission" date="2022-01" db="EMBL/GenBank/DDBJ databases">
        <title>Desulfofustis limnae sp. nov., a novel mesophilic sulfate-reducing bacterium isolated from marsh soil.</title>
        <authorList>
            <person name="Watanabe M."/>
            <person name="Takahashi A."/>
            <person name="Kojima H."/>
            <person name="Fukui M."/>
        </authorList>
    </citation>
    <scope>NUCLEOTIDE SEQUENCE [LARGE SCALE GENOMIC DNA]</scope>
    <source>
        <strain evidence="3 4">PPLL</strain>
    </source>
</reference>
<organism evidence="3 4">
    <name type="scientific">Desulfofustis limnaeus</name>
    <dbReference type="NCBI Taxonomy" id="2740163"/>
    <lineage>
        <taxon>Bacteria</taxon>
        <taxon>Pseudomonadati</taxon>
        <taxon>Thermodesulfobacteriota</taxon>
        <taxon>Desulfobulbia</taxon>
        <taxon>Desulfobulbales</taxon>
        <taxon>Desulfocapsaceae</taxon>
        <taxon>Desulfofustis</taxon>
    </lineage>
</organism>
<dbReference type="EMBL" id="AP025516">
    <property type="protein sequence ID" value="BDD89105.1"/>
    <property type="molecule type" value="Genomic_DNA"/>
</dbReference>
<evidence type="ECO:0000256" key="2">
    <source>
        <dbReference type="SAM" id="Phobius"/>
    </source>
</evidence>
<feature type="compositionally biased region" description="Pro residues" evidence="1">
    <location>
        <begin position="194"/>
        <end position="203"/>
    </location>
</feature>
<accession>A0ABM7WDQ9</accession>
<feature type="transmembrane region" description="Helical" evidence="2">
    <location>
        <begin position="72"/>
        <end position="93"/>
    </location>
</feature>
<dbReference type="RefSeq" id="WP_284152429.1">
    <property type="nucleotide sequence ID" value="NZ_AP025516.1"/>
</dbReference>
<name>A0ABM7WDQ9_9BACT</name>
<keyword evidence="2" id="KW-0812">Transmembrane</keyword>
<keyword evidence="4" id="KW-1185">Reference proteome</keyword>
<keyword evidence="2" id="KW-1133">Transmembrane helix</keyword>
<proteinExistence type="predicted"/>
<feature type="transmembrane region" description="Helical" evidence="2">
    <location>
        <begin position="99"/>
        <end position="121"/>
    </location>
</feature>